<protein>
    <submittedName>
        <fullName evidence="4">GAF domain-containing protein</fullName>
    </submittedName>
</protein>
<proteinExistence type="predicted"/>
<dbReference type="Pfam" id="PF03861">
    <property type="entry name" value="ANTAR"/>
    <property type="match status" value="1"/>
</dbReference>
<comment type="caution">
    <text evidence="4">The sequence shown here is derived from an EMBL/GenBank/DDBJ whole genome shotgun (WGS) entry which is preliminary data.</text>
</comment>
<dbReference type="InterPro" id="IPR029016">
    <property type="entry name" value="GAF-like_dom_sf"/>
</dbReference>
<gene>
    <name evidence="4" type="ORF">GCM10023203_39770</name>
</gene>
<dbReference type="SMART" id="SM01012">
    <property type="entry name" value="ANTAR"/>
    <property type="match status" value="1"/>
</dbReference>
<evidence type="ECO:0000313" key="5">
    <source>
        <dbReference type="Proteomes" id="UP001500457"/>
    </source>
</evidence>
<dbReference type="InterPro" id="IPR003018">
    <property type="entry name" value="GAF"/>
</dbReference>
<evidence type="ECO:0000256" key="1">
    <source>
        <dbReference type="ARBA" id="ARBA00023015"/>
    </source>
</evidence>
<dbReference type="EMBL" id="BAABHQ010000011">
    <property type="protein sequence ID" value="GAA4883892.1"/>
    <property type="molecule type" value="Genomic_DNA"/>
</dbReference>
<dbReference type="PROSITE" id="PS50921">
    <property type="entry name" value="ANTAR"/>
    <property type="match status" value="1"/>
</dbReference>
<feature type="domain" description="ANTAR" evidence="3">
    <location>
        <begin position="172"/>
        <end position="233"/>
    </location>
</feature>
<organism evidence="4 5">
    <name type="scientific">Actinomycetospora straminea</name>
    <dbReference type="NCBI Taxonomy" id="663607"/>
    <lineage>
        <taxon>Bacteria</taxon>
        <taxon>Bacillati</taxon>
        <taxon>Actinomycetota</taxon>
        <taxon>Actinomycetes</taxon>
        <taxon>Pseudonocardiales</taxon>
        <taxon>Pseudonocardiaceae</taxon>
        <taxon>Actinomycetospora</taxon>
    </lineage>
</organism>
<evidence type="ECO:0000259" key="3">
    <source>
        <dbReference type="PROSITE" id="PS50921"/>
    </source>
</evidence>
<dbReference type="Pfam" id="PF13185">
    <property type="entry name" value="GAF_2"/>
    <property type="match status" value="1"/>
</dbReference>
<dbReference type="Proteomes" id="UP001500457">
    <property type="component" value="Unassembled WGS sequence"/>
</dbReference>
<dbReference type="InterPro" id="IPR005561">
    <property type="entry name" value="ANTAR"/>
</dbReference>
<keyword evidence="1" id="KW-0805">Transcription regulation</keyword>
<keyword evidence="5" id="KW-1185">Reference proteome</keyword>
<evidence type="ECO:0000256" key="2">
    <source>
        <dbReference type="ARBA" id="ARBA00023163"/>
    </source>
</evidence>
<dbReference type="InterPro" id="IPR036388">
    <property type="entry name" value="WH-like_DNA-bd_sf"/>
</dbReference>
<dbReference type="Gene3D" id="3.30.450.40">
    <property type="match status" value="1"/>
</dbReference>
<dbReference type="Gene3D" id="1.10.10.10">
    <property type="entry name" value="Winged helix-like DNA-binding domain superfamily/Winged helix DNA-binding domain"/>
    <property type="match status" value="1"/>
</dbReference>
<dbReference type="SUPFAM" id="SSF55781">
    <property type="entry name" value="GAF domain-like"/>
    <property type="match status" value="1"/>
</dbReference>
<name>A0ABP9EYE0_9PSEU</name>
<sequence length="256" mass="26733">MVNQVQLMQTLAAAVDAGGPAAPLAICRSAAEWLPMGGVAIAMMSAQDGAQEPVCATDTTAARIDDLQFTLGEGPCLESFTSGRAVLVDDIADPSEARWPIFTAAAAETGARGMFVFPLHLGAARIGVLDCYRDTPGGLDDREIIGALHAADAAVWVLLDRIGQRTISAEPSTGGTSGRDWFDGSALTRAEVHQATGMLLAQFGSTATEALARLRGAAFASGRPIGEVAKDVLARRLRLSPDGTWRSEPPHDPPLT</sequence>
<accession>A0ABP9EYE0</accession>
<dbReference type="RefSeq" id="WP_274234014.1">
    <property type="nucleotide sequence ID" value="NZ_BAABHQ010000011.1"/>
</dbReference>
<evidence type="ECO:0000313" key="4">
    <source>
        <dbReference type="EMBL" id="GAA4883892.1"/>
    </source>
</evidence>
<reference evidence="5" key="1">
    <citation type="journal article" date="2019" name="Int. J. Syst. Evol. Microbiol.">
        <title>The Global Catalogue of Microorganisms (GCM) 10K type strain sequencing project: providing services to taxonomists for standard genome sequencing and annotation.</title>
        <authorList>
            <consortium name="The Broad Institute Genomics Platform"/>
            <consortium name="The Broad Institute Genome Sequencing Center for Infectious Disease"/>
            <person name="Wu L."/>
            <person name="Ma J."/>
        </authorList>
    </citation>
    <scope>NUCLEOTIDE SEQUENCE [LARGE SCALE GENOMIC DNA]</scope>
    <source>
        <strain evidence="5">JCM 17983</strain>
    </source>
</reference>
<keyword evidence="2" id="KW-0804">Transcription</keyword>